<keyword evidence="3" id="KW-1185">Reference proteome</keyword>
<dbReference type="HOGENOM" id="CLU_079574_0_0_11"/>
<dbReference type="STRING" id="1224162.B840_12010"/>
<dbReference type="SUPFAM" id="SSF52540">
    <property type="entry name" value="P-loop containing nucleoside triphosphate hydrolases"/>
    <property type="match status" value="1"/>
</dbReference>
<dbReference type="GO" id="GO:0005524">
    <property type="term" value="F:ATP binding"/>
    <property type="evidence" value="ECO:0007669"/>
    <property type="project" value="UniProtKB-KW"/>
</dbReference>
<sequence>MSPHRFIATKQHRRFVEFADAVRRQRTIGICYGQAGTGKTLSARHYAHWPVAETLLEDWGPRDDSDFQVYAALAHKRTVFYTPEVATTPKRIREDLAHLSDRVAICIEQHLINSGEVARPTSRLNKYLDMIIIDESERLNPTALEMMRDRFDRTNIALILIGMPGMERKFSRFPQLYSRVGFAHEYRPLAEEELVFVLERRWRALGQDLNTEDFTDAQAIAAIARITRGNFRLVDRLFTQMQRIMKINELTTITDDVVEAARSTLVIGIT</sequence>
<dbReference type="AlphaFoldDB" id="A0A0B6TWM0"/>
<organism evidence="2 3">
    <name type="scientific">Corynebacterium marinum DSM 44953</name>
    <dbReference type="NCBI Taxonomy" id="1224162"/>
    <lineage>
        <taxon>Bacteria</taxon>
        <taxon>Bacillati</taxon>
        <taxon>Actinomycetota</taxon>
        <taxon>Actinomycetes</taxon>
        <taxon>Mycobacteriales</taxon>
        <taxon>Corynebacteriaceae</taxon>
        <taxon>Corynebacterium</taxon>
    </lineage>
</organism>
<reference evidence="2 3" key="1">
    <citation type="submission" date="2014-05" db="EMBL/GenBank/DDBJ databases">
        <title>Complete genome sequence of Corynebacterium marinum DSM 44953.</title>
        <authorList>
            <person name="Schaffert L."/>
            <person name="Albersmeier A."/>
            <person name="Kalinowski J."/>
            <person name="Ruckert C."/>
        </authorList>
    </citation>
    <scope>NUCLEOTIDE SEQUENCE [LARGE SCALE GENOMIC DNA]</scope>
    <source>
        <strain evidence="2 3">DSM 44953</strain>
    </source>
</reference>
<dbReference type="EMBL" id="CP007790">
    <property type="protein sequence ID" value="AJK69970.1"/>
    <property type="molecule type" value="Genomic_DNA"/>
</dbReference>
<dbReference type="InterPro" id="IPR052026">
    <property type="entry name" value="ExeA_AAA_ATPase_DNA-bind"/>
</dbReference>
<protein>
    <submittedName>
        <fullName evidence="2">Putative ATP-binding protein</fullName>
    </submittedName>
</protein>
<dbReference type="Proteomes" id="UP000031928">
    <property type="component" value="Chromosome"/>
</dbReference>
<evidence type="ECO:0000259" key="1">
    <source>
        <dbReference type="Pfam" id="PF13401"/>
    </source>
</evidence>
<feature type="domain" description="ORC1/DEAH AAA+ ATPase" evidence="1">
    <location>
        <begin position="24"/>
        <end position="169"/>
    </location>
</feature>
<dbReference type="OrthoDB" id="9801665at2"/>
<dbReference type="PANTHER" id="PTHR35894:SF1">
    <property type="entry name" value="PHOSPHORIBULOKINASE _ URIDINE KINASE FAMILY"/>
    <property type="match status" value="1"/>
</dbReference>
<proteinExistence type="predicted"/>
<dbReference type="InterPro" id="IPR027417">
    <property type="entry name" value="P-loop_NTPase"/>
</dbReference>
<dbReference type="Gene3D" id="3.40.50.300">
    <property type="entry name" value="P-loop containing nucleotide triphosphate hydrolases"/>
    <property type="match status" value="1"/>
</dbReference>
<keyword evidence="2" id="KW-0547">Nucleotide-binding</keyword>
<dbReference type="InterPro" id="IPR049945">
    <property type="entry name" value="AAA_22"/>
</dbReference>
<keyword evidence="2" id="KW-0067">ATP-binding</keyword>
<name>A0A0B6TWM0_9CORY</name>
<gene>
    <name evidence="2" type="ORF">B840_12010</name>
</gene>
<dbReference type="Gene3D" id="1.10.8.60">
    <property type="match status" value="1"/>
</dbReference>
<dbReference type="RefSeq" id="WP_042622297.1">
    <property type="nucleotide sequence ID" value="NZ_CP007790.1"/>
</dbReference>
<accession>A0A0B6TWM0</accession>
<evidence type="ECO:0000313" key="3">
    <source>
        <dbReference type="Proteomes" id="UP000031928"/>
    </source>
</evidence>
<dbReference type="PANTHER" id="PTHR35894">
    <property type="entry name" value="GENERAL SECRETION PATHWAY PROTEIN A-RELATED"/>
    <property type="match status" value="1"/>
</dbReference>
<dbReference type="KEGG" id="cmq:B840_12010"/>
<dbReference type="Pfam" id="PF13401">
    <property type="entry name" value="AAA_22"/>
    <property type="match status" value="1"/>
</dbReference>
<evidence type="ECO:0000313" key="2">
    <source>
        <dbReference type="EMBL" id="AJK69970.1"/>
    </source>
</evidence>
<dbReference type="GO" id="GO:0016887">
    <property type="term" value="F:ATP hydrolysis activity"/>
    <property type="evidence" value="ECO:0007669"/>
    <property type="project" value="InterPro"/>
</dbReference>